<protein>
    <submittedName>
        <fullName evidence="1">Uncharacterized protein</fullName>
    </submittedName>
</protein>
<organism evidence="1 2">
    <name type="scientific">Cetobacterium ceti</name>
    <dbReference type="NCBI Taxonomy" id="180163"/>
    <lineage>
        <taxon>Bacteria</taxon>
        <taxon>Fusobacteriati</taxon>
        <taxon>Fusobacteriota</taxon>
        <taxon>Fusobacteriia</taxon>
        <taxon>Fusobacteriales</taxon>
        <taxon>Fusobacteriaceae</taxon>
        <taxon>Cetobacterium</taxon>
    </lineage>
</organism>
<dbReference type="EMBL" id="FUWX01000004">
    <property type="protein sequence ID" value="SJZ37613.1"/>
    <property type="molecule type" value="Genomic_DNA"/>
</dbReference>
<reference evidence="1 2" key="1">
    <citation type="submission" date="2017-02" db="EMBL/GenBank/DDBJ databases">
        <authorList>
            <person name="Peterson S.W."/>
        </authorList>
    </citation>
    <scope>NUCLEOTIDE SEQUENCE [LARGE SCALE GENOMIC DNA]</scope>
    <source>
        <strain evidence="1 2">ATCC 700028</strain>
    </source>
</reference>
<dbReference type="STRING" id="180163.SAMN02745174_00315"/>
<dbReference type="AlphaFoldDB" id="A0A1T4K5J8"/>
<evidence type="ECO:0000313" key="1">
    <source>
        <dbReference type="EMBL" id="SJZ37613.1"/>
    </source>
</evidence>
<evidence type="ECO:0000313" key="2">
    <source>
        <dbReference type="Proteomes" id="UP000191153"/>
    </source>
</evidence>
<sequence length="235" mass="27792">MKYNNLFNGIGFNEEISLGVTDLKIENLKFRNSFCKIYKNSNLILLDIVGKEFKLGLELKKLTKRDLVSTGNILYYEMEENLSRERFLEVLEFLKKLFAGEIINLKFSKFKIKLQISNPIEIMKIKLTEELFENSHLKVEELKGSFYEVFLMTKSEGKESLNTWVNFNLENYENYSQENLELSRIYKMEIQGKEYNLIEKIKLEEPLTKEKVLEVQGKIRREKAIIELETVEMGK</sequence>
<gene>
    <name evidence="1" type="ORF">SAMN02745174_00315</name>
</gene>
<accession>A0A1T4K5J8</accession>
<name>A0A1T4K5J8_9FUSO</name>
<proteinExistence type="predicted"/>
<keyword evidence="2" id="KW-1185">Reference proteome</keyword>
<dbReference type="Proteomes" id="UP000191153">
    <property type="component" value="Unassembled WGS sequence"/>
</dbReference>